<dbReference type="GO" id="GO:0030001">
    <property type="term" value="P:metal ion transport"/>
    <property type="evidence" value="ECO:0007669"/>
    <property type="project" value="InterPro"/>
</dbReference>
<dbReference type="PANTHER" id="PTHR42953">
    <property type="entry name" value="HIGH-AFFINITY ZINC UPTAKE SYSTEM PROTEIN ZNUA-RELATED"/>
    <property type="match status" value="1"/>
</dbReference>
<sequence>MLLVAASGGVMSGSPVHAALNVFACEPEWGALVQALAGDKAVVYNATTAFQDVHRIQVKPSLLAAFRRADLAVCTGADLEIGWLPVLLAEAGNAKVQPGKPGYFEASKYVVLRGVPAVVDRSLGDQHPAGDPHIHLDPRNVLKIGEALVQRLAALDPANAAFYQSRYRDFASRWQSAIQRWEALAAPLKGMPVIVHHKGFTYLSAWLGLNEVGALEPKPGIEPSASHLAQLLENQKRQPARMVIRAPYNSPTASEWFARQAGIPHVVLPYTVGGSEQAQDLFGLFDDTLQKLLSGVKAPQG</sequence>
<evidence type="ECO:0000313" key="1">
    <source>
        <dbReference type="EMBL" id="TXF13836.1"/>
    </source>
</evidence>
<dbReference type="InterPro" id="IPR006127">
    <property type="entry name" value="ZnuA-like"/>
</dbReference>
<dbReference type="AlphaFoldDB" id="A0A5C7EZ36"/>
<dbReference type="Proteomes" id="UP000321201">
    <property type="component" value="Unassembled WGS sequence"/>
</dbReference>
<dbReference type="InParanoid" id="A0A5C7EZ36"/>
<protein>
    <submittedName>
        <fullName evidence="1">Zinc ABC transporter substrate-binding protein</fullName>
    </submittedName>
</protein>
<dbReference type="CDD" id="cd01145">
    <property type="entry name" value="TroA_c"/>
    <property type="match status" value="1"/>
</dbReference>
<organism evidence="1 2">
    <name type="scientific">Pelomicrobium methylotrophicum</name>
    <dbReference type="NCBI Taxonomy" id="2602750"/>
    <lineage>
        <taxon>Bacteria</taxon>
        <taxon>Pseudomonadati</taxon>
        <taxon>Pseudomonadota</taxon>
        <taxon>Hydrogenophilia</taxon>
        <taxon>Hydrogenophilia incertae sedis</taxon>
        <taxon>Pelomicrobium</taxon>
    </lineage>
</organism>
<dbReference type="Pfam" id="PF01297">
    <property type="entry name" value="ZnuA"/>
    <property type="match status" value="1"/>
</dbReference>
<dbReference type="Gene3D" id="3.40.50.1980">
    <property type="entry name" value="Nitrogenase molybdenum iron protein domain"/>
    <property type="match status" value="2"/>
</dbReference>
<dbReference type="EMBL" id="VPFL01000001">
    <property type="protein sequence ID" value="TXF13836.1"/>
    <property type="molecule type" value="Genomic_DNA"/>
</dbReference>
<proteinExistence type="predicted"/>
<comment type="caution">
    <text evidence="1">The sequence shown here is derived from an EMBL/GenBank/DDBJ whole genome shotgun (WGS) entry which is preliminary data.</text>
</comment>
<name>A0A5C7EZ36_9PROT</name>
<dbReference type="PANTHER" id="PTHR42953:SF2">
    <property type="entry name" value="ADHESION PROTEIN"/>
    <property type="match status" value="1"/>
</dbReference>
<gene>
    <name evidence="1" type="ORF">FR698_01475</name>
</gene>
<keyword evidence="2" id="KW-1185">Reference proteome</keyword>
<evidence type="ECO:0000313" key="2">
    <source>
        <dbReference type="Proteomes" id="UP000321201"/>
    </source>
</evidence>
<dbReference type="OrthoDB" id="5292050at2"/>
<dbReference type="GO" id="GO:0046872">
    <property type="term" value="F:metal ion binding"/>
    <property type="evidence" value="ECO:0007669"/>
    <property type="project" value="InterPro"/>
</dbReference>
<accession>A0A5C7EZ36</accession>
<dbReference type="InterPro" id="IPR050492">
    <property type="entry name" value="Bact_metal-bind_prot9"/>
</dbReference>
<dbReference type="SUPFAM" id="SSF53807">
    <property type="entry name" value="Helical backbone' metal receptor"/>
    <property type="match status" value="1"/>
</dbReference>
<reference evidence="1 2" key="1">
    <citation type="submission" date="2019-08" db="EMBL/GenBank/DDBJ databases">
        <title>Pelomicrobium methylotrophicum gen. nov., sp. nov. a moderately thermophilic, facultatively anaerobic, lithoautotrophic and methylotrophic bacterium isolated from a terrestrial mud volcano.</title>
        <authorList>
            <person name="Slobodkina G.B."/>
            <person name="Merkel A.Y."/>
            <person name="Slobodkin A.I."/>
        </authorList>
    </citation>
    <scope>NUCLEOTIDE SEQUENCE [LARGE SCALE GENOMIC DNA]</scope>
    <source>
        <strain evidence="1 2">SM250</strain>
    </source>
</reference>